<feature type="region of interest" description="Disordered" evidence="2">
    <location>
        <begin position="83"/>
        <end position="104"/>
    </location>
</feature>
<evidence type="ECO:0000313" key="4">
    <source>
        <dbReference type="Proteomes" id="UP000655094"/>
    </source>
</evidence>
<dbReference type="AlphaFoldDB" id="A0A919I299"/>
<proteinExistence type="predicted"/>
<dbReference type="Gene3D" id="1.25.20.10">
    <property type="entry name" value="Bacterial muramidases"/>
    <property type="match status" value="1"/>
</dbReference>
<organism evidence="3 4">
    <name type="scientific">Klebsiella pneumoniae</name>
    <dbReference type="NCBI Taxonomy" id="573"/>
    <lineage>
        <taxon>Bacteria</taxon>
        <taxon>Pseudomonadati</taxon>
        <taxon>Pseudomonadota</taxon>
        <taxon>Gammaproteobacteria</taxon>
        <taxon>Enterobacterales</taxon>
        <taxon>Enterobacteriaceae</taxon>
        <taxon>Klebsiella/Raoultella group</taxon>
        <taxon>Klebsiella</taxon>
        <taxon>Klebsiella pneumoniae complex</taxon>
    </lineage>
</organism>
<keyword evidence="1" id="KW-0732">Signal</keyword>
<gene>
    <name evidence="3" type="ORF">KPZU09_41720</name>
</gene>
<reference evidence="3" key="1">
    <citation type="submission" date="2020-10" db="EMBL/GenBank/DDBJ databases">
        <title>Genome Sequence of ESBL Producing Zambian Clinical Strains.</title>
        <authorList>
            <person name="Shawa M."/>
            <person name="Furuta Y."/>
            <person name="Simbotwe M."/>
            <person name="Mulenga E."/>
            <person name="Mubanga M."/>
            <person name="Mulenga G."/>
            <person name="Kaile C."/>
            <person name="Zorigt T."/>
            <person name="Hang'ombe B."/>
            <person name="Higashi H."/>
        </authorList>
    </citation>
    <scope>NUCLEOTIDE SEQUENCE</scope>
    <source>
        <strain evidence="3">Zam_UTH_09</strain>
    </source>
</reference>
<dbReference type="SUPFAM" id="SSF48435">
    <property type="entry name" value="Bacterial muramidases"/>
    <property type="match status" value="1"/>
</dbReference>
<dbReference type="InterPro" id="IPR008939">
    <property type="entry name" value="Lytic_TGlycosylase_superhlx_U"/>
</dbReference>
<dbReference type="GO" id="GO:0004553">
    <property type="term" value="F:hydrolase activity, hydrolyzing O-glycosyl compounds"/>
    <property type="evidence" value="ECO:0007669"/>
    <property type="project" value="InterPro"/>
</dbReference>
<evidence type="ECO:0008006" key="5">
    <source>
        <dbReference type="Google" id="ProtNLM"/>
    </source>
</evidence>
<name>A0A919I299_KLEPN</name>
<evidence type="ECO:0000313" key="3">
    <source>
        <dbReference type="EMBL" id="GHK54436.1"/>
    </source>
</evidence>
<dbReference type="Proteomes" id="UP000655094">
    <property type="component" value="Unassembled WGS sequence"/>
</dbReference>
<sequence length="127" mass="14155">MAAVAFASVARRDVENARLMIPSLVQAQQLNEDQTQELRDIVAWRLMGSDVTEEQAIWRDDAIMRSQSTPLVERRVRMALGTGDRHGLNTAGAPADGGERETNGATGRRICCWSAAGMRRRRRSFAR</sequence>
<evidence type="ECO:0000256" key="2">
    <source>
        <dbReference type="SAM" id="MobiDB-lite"/>
    </source>
</evidence>
<evidence type="ECO:0000256" key="1">
    <source>
        <dbReference type="ARBA" id="ARBA00022729"/>
    </source>
</evidence>
<dbReference type="EMBL" id="BNFF01000001">
    <property type="protein sequence ID" value="GHK54436.1"/>
    <property type="molecule type" value="Genomic_DNA"/>
</dbReference>
<protein>
    <recommendedName>
        <fullName evidence="5">Lytic murein transglycosylase</fullName>
    </recommendedName>
</protein>
<accession>A0A919I299</accession>
<dbReference type="GO" id="GO:0042597">
    <property type="term" value="C:periplasmic space"/>
    <property type="evidence" value="ECO:0007669"/>
    <property type="project" value="InterPro"/>
</dbReference>
<comment type="caution">
    <text evidence="3">The sequence shown here is derived from an EMBL/GenBank/DDBJ whole genome shotgun (WGS) entry which is preliminary data.</text>
</comment>